<evidence type="ECO:0000313" key="1">
    <source>
        <dbReference type="EMBL" id="QBY45922.1"/>
    </source>
</evidence>
<keyword evidence="1" id="KW-0614">Plasmid</keyword>
<proteinExistence type="predicted"/>
<gene>
    <name evidence="1" type="ORF">ArsFIN_45330</name>
</gene>
<protein>
    <submittedName>
        <fullName evidence="1">Uncharacterized protein</fullName>
    </submittedName>
</protein>
<dbReference type="RefSeq" id="WP_135678509.1">
    <property type="nucleotide sequence ID" value="NZ_CP038615.1"/>
</dbReference>
<geneLocation type="plasmid" evidence="2">
    <name>parsfin3</name>
</geneLocation>
<name>A0A4P7L9V4_9GAMM</name>
<dbReference type="Proteomes" id="UP000295134">
    <property type="component" value="Plasmid pArsFIN3"/>
</dbReference>
<accession>A0A4P7L9V4</accession>
<dbReference type="KEGG" id="ans:ArsFIN_45330"/>
<dbReference type="GeneID" id="39752134"/>
<evidence type="ECO:0000313" key="2">
    <source>
        <dbReference type="Proteomes" id="UP000295134"/>
    </source>
</evidence>
<reference evidence="1 2" key="1">
    <citation type="submission" date="2019-03" db="EMBL/GenBank/DDBJ databases">
        <title>Long-read sequencing reveals hyperdense prophage content in a complex bacterial symbiont genome.</title>
        <authorList>
            <person name="Frost C.L."/>
            <person name="Siozios S."/>
            <person name="Nadal-Jimenez P."/>
            <person name="Brockhurst M.A."/>
            <person name="King K.C."/>
            <person name="Darby A.C."/>
            <person name="Hurst G.D.D."/>
        </authorList>
    </citation>
    <scope>NUCLEOTIDE SEQUENCE [LARGE SCALE GENOMIC DNA]</scope>
    <source>
        <strain evidence="1 2">FIN</strain>
        <plasmid evidence="2">parsfin3</plasmid>
    </source>
</reference>
<dbReference type="AlphaFoldDB" id="A0A4P7L9V4"/>
<sequence>MPQKIIFLQKRDNVKRRKILRAIEFSREKAEQQVFNQKLKKAFWRHENPRQQLRDFQRQIVVYANLFMNYRKNSKTKIIEQKAHIDALFWN</sequence>
<organism evidence="1 2">
    <name type="scientific">Arsenophonus nasoniae</name>
    <name type="common">son-killer infecting Nasonia vitripennis</name>
    <dbReference type="NCBI Taxonomy" id="638"/>
    <lineage>
        <taxon>Bacteria</taxon>
        <taxon>Pseudomonadati</taxon>
        <taxon>Pseudomonadota</taxon>
        <taxon>Gammaproteobacteria</taxon>
        <taxon>Enterobacterales</taxon>
        <taxon>Morganellaceae</taxon>
        <taxon>Arsenophonus</taxon>
    </lineage>
</organism>
<dbReference type="EMBL" id="CP038615">
    <property type="protein sequence ID" value="QBY45922.1"/>
    <property type="molecule type" value="Genomic_DNA"/>
</dbReference>